<name>A0ABU6T2N7_9FABA</name>
<feature type="region of interest" description="Disordered" evidence="1">
    <location>
        <begin position="75"/>
        <end position="110"/>
    </location>
</feature>
<protein>
    <submittedName>
        <fullName evidence="2">Uncharacterized protein</fullName>
    </submittedName>
</protein>
<proteinExistence type="predicted"/>
<feature type="compositionally biased region" description="Polar residues" evidence="1">
    <location>
        <begin position="91"/>
        <end position="110"/>
    </location>
</feature>
<reference evidence="2 3" key="1">
    <citation type="journal article" date="2023" name="Plants (Basel)">
        <title>Bridging the Gap: Combining Genomics and Transcriptomics Approaches to Understand Stylosanthes scabra, an Orphan Legume from the Brazilian Caatinga.</title>
        <authorList>
            <person name="Ferreira-Neto J.R.C."/>
            <person name="da Silva M.D."/>
            <person name="Binneck E."/>
            <person name="de Melo N.F."/>
            <person name="da Silva R.H."/>
            <person name="de Melo A.L.T.M."/>
            <person name="Pandolfi V."/>
            <person name="Bustamante F.O."/>
            <person name="Brasileiro-Vidal A.C."/>
            <person name="Benko-Iseppon A.M."/>
        </authorList>
    </citation>
    <scope>NUCLEOTIDE SEQUENCE [LARGE SCALE GENOMIC DNA]</scope>
    <source>
        <tissue evidence="2">Leaves</tissue>
    </source>
</reference>
<gene>
    <name evidence="2" type="ORF">PIB30_002210</name>
</gene>
<sequence>MTIIKLQNNYMLVTKVVLLQGKTKGGLYYFDNLVVPDPSISQQHSATFSTSCITNFLPKGYYKSIDNRFTTIHSTNTISHTNPRSGGGSADASTNNNSHQTGRKYSSNGG</sequence>
<dbReference type="Proteomes" id="UP001341840">
    <property type="component" value="Unassembled WGS sequence"/>
</dbReference>
<organism evidence="2 3">
    <name type="scientific">Stylosanthes scabra</name>
    <dbReference type="NCBI Taxonomy" id="79078"/>
    <lineage>
        <taxon>Eukaryota</taxon>
        <taxon>Viridiplantae</taxon>
        <taxon>Streptophyta</taxon>
        <taxon>Embryophyta</taxon>
        <taxon>Tracheophyta</taxon>
        <taxon>Spermatophyta</taxon>
        <taxon>Magnoliopsida</taxon>
        <taxon>eudicotyledons</taxon>
        <taxon>Gunneridae</taxon>
        <taxon>Pentapetalae</taxon>
        <taxon>rosids</taxon>
        <taxon>fabids</taxon>
        <taxon>Fabales</taxon>
        <taxon>Fabaceae</taxon>
        <taxon>Papilionoideae</taxon>
        <taxon>50 kb inversion clade</taxon>
        <taxon>dalbergioids sensu lato</taxon>
        <taxon>Dalbergieae</taxon>
        <taxon>Pterocarpus clade</taxon>
        <taxon>Stylosanthes</taxon>
    </lineage>
</organism>
<keyword evidence="3" id="KW-1185">Reference proteome</keyword>
<evidence type="ECO:0000256" key="1">
    <source>
        <dbReference type="SAM" id="MobiDB-lite"/>
    </source>
</evidence>
<comment type="caution">
    <text evidence="2">The sequence shown here is derived from an EMBL/GenBank/DDBJ whole genome shotgun (WGS) entry which is preliminary data.</text>
</comment>
<accession>A0ABU6T2N7</accession>
<dbReference type="EMBL" id="JASCZI010090625">
    <property type="protein sequence ID" value="MED6142917.1"/>
    <property type="molecule type" value="Genomic_DNA"/>
</dbReference>
<evidence type="ECO:0000313" key="3">
    <source>
        <dbReference type="Proteomes" id="UP001341840"/>
    </source>
</evidence>
<evidence type="ECO:0000313" key="2">
    <source>
        <dbReference type="EMBL" id="MED6142917.1"/>
    </source>
</evidence>